<dbReference type="EMBL" id="MN739271">
    <property type="protein sequence ID" value="QHS96398.1"/>
    <property type="molecule type" value="Genomic_DNA"/>
</dbReference>
<evidence type="ECO:0000313" key="1">
    <source>
        <dbReference type="EMBL" id="QHS96398.1"/>
    </source>
</evidence>
<sequence length="59" mass="6225">MSRTATTIYISSASQAEDSAIGITYSMSDAQIGELKQASVNVDAPDSNDSETKIKVLTI</sequence>
<dbReference type="AlphaFoldDB" id="A0A6C0BYF2"/>
<organism evidence="1">
    <name type="scientific">viral metagenome</name>
    <dbReference type="NCBI Taxonomy" id="1070528"/>
    <lineage>
        <taxon>unclassified sequences</taxon>
        <taxon>metagenomes</taxon>
        <taxon>organismal metagenomes</taxon>
    </lineage>
</organism>
<accession>A0A6C0BYF2</accession>
<reference evidence="1" key="1">
    <citation type="journal article" date="2020" name="Nature">
        <title>Giant virus diversity and host interactions through global metagenomics.</title>
        <authorList>
            <person name="Schulz F."/>
            <person name="Roux S."/>
            <person name="Paez-Espino D."/>
            <person name="Jungbluth S."/>
            <person name="Walsh D.A."/>
            <person name="Denef V.J."/>
            <person name="McMahon K.D."/>
            <person name="Konstantinidis K.T."/>
            <person name="Eloe-Fadrosh E.A."/>
            <person name="Kyrpides N.C."/>
            <person name="Woyke T."/>
        </authorList>
    </citation>
    <scope>NUCLEOTIDE SEQUENCE</scope>
    <source>
        <strain evidence="1">GVMAG-M-3300020166-18</strain>
    </source>
</reference>
<protein>
    <submittedName>
        <fullName evidence="1">Uncharacterized protein</fullName>
    </submittedName>
</protein>
<name>A0A6C0BYF2_9ZZZZ</name>
<proteinExistence type="predicted"/>